<dbReference type="InterPro" id="IPR032465">
    <property type="entry name" value="ACMSD"/>
</dbReference>
<protein>
    <submittedName>
        <fullName evidence="3">Amidohydrolase</fullName>
    </submittedName>
</protein>
<evidence type="ECO:0000259" key="2">
    <source>
        <dbReference type="Pfam" id="PF04909"/>
    </source>
</evidence>
<dbReference type="Pfam" id="PF04909">
    <property type="entry name" value="Amidohydro_2"/>
    <property type="match status" value="1"/>
</dbReference>
<evidence type="ECO:0000313" key="4">
    <source>
        <dbReference type="Proteomes" id="UP000826050"/>
    </source>
</evidence>
<organism evidence="3 4">
    <name type="scientific">Alcaligenes ammonioxydans</name>
    <dbReference type="NCBI Taxonomy" id="2582914"/>
    <lineage>
        <taxon>Bacteria</taxon>
        <taxon>Pseudomonadati</taxon>
        <taxon>Pseudomonadota</taxon>
        <taxon>Betaproteobacteria</taxon>
        <taxon>Burkholderiales</taxon>
        <taxon>Alcaligenaceae</taxon>
        <taxon>Alcaligenes</taxon>
    </lineage>
</organism>
<dbReference type="SUPFAM" id="SSF51556">
    <property type="entry name" value="Metallo-dependent hydrolases"/>
    <property type="match status" value="1"/>
</dbReference>
<dbReference type="Proteomes" id="UP000826050">
    <property type="component" value="Chromosome"/>
</dbReference>
<accession>A0ABX8SY24</accession>
<dbReference type="InterPro" id="IPR032466">
    <property type="entry name" value="Metal_Hydrolase"/>
</dbReference>
<sequence length="323" mass="36028">MKRIKKIALEEHFNAVGFEDYSKAFVKHIDSADARELMARLQDFDAQRLEVMDRAGIEYVVLSQTGPGVQVEKDVSVAIARARQNNDFLAQQIAHHPDRLGGFATLPMQDPAAAAQELTRAVQDLGLKGALVNGHTHGVYYDSREYDAFWETVQKLDVPFYLHPFDAYEMPHAYSGHPELMGATWGWGVETGTHALRMLFGGVFDRCPEVKLVLGHMGEGLPFQRWRYDSRFAVYPHGVTLKRKPSEYIGSNILITTSGVCSAPTLMGAIGEMGAEAVLFSVDYPYESTELAADFIESAPMDDKTRELVCYGNAARLFKLDRS</sequence>
<dbReference type="Gene3D" id="3.20.20.140">
    <property type="entry name" value="Metal-dependent hydrolases"/>
    <property type="match status" value="1"/>
</dbReference>
<proteinExistence type="predicted"/>
<gene>
    <name evidence="3" type="ORF">FE795_14010</name>
</gene>
<evidence type="ECO:0000313" key="3">
    <source>
        <dbReference type="EMBL" id="QXX80022.1"/>
    </source>
</evidence>
<dbReference type="PANTHER" id="PTHR21240">
    <property type="entry name" value="2-AMINO-3-CARBOXYLMUCONATE-6-SEMIALDEHYDE DECARBOXYLASE"/>
    <property type="match status" value="1"/>
</dbReference>
<evidence type="ECO:0000256" key="1">
    <source>
        <dbReference type="ARBA" id="ARBA00023239"/>
    </source>
</evidence>
<dbReference type="RefSeq" id="WP_059318290.1">
    <property type="nucleotide sequence ID" value="NZ_CP049362.1"/>
</dbReference>
<name>A0ABX8SY24_9BURK</name>
<dbReference type="PANTHER" id="PTHR21240:SF30">
    <property type="entry name" value="AMIDOHYDROLASE-RELATED DOMAIN-CONTAINING PROTEIN-RELATED"/>
    <property type="match status" value="1"/>
</dbReference>
<dbReference type="InterPro" id="IPR006680">
    <property type="entry name" value="Amidohydro-rel"/>
</dbReference>
<dbReference type="EMBL" id="CP049362">
    <property type="protein sequence ID" value="QXX80022.1"/>
    <property type="molecule type" value="Genomic_DNA"/>
</dbReference>
<keyword evidence="4" id="KW-1185">Reference proteome</keyword>
<reference evidence="3 4" key="1">
    <citation type="submission" date="2020-02" db="EMBL/GenBank/DDBJ databases">
        <title>Partial ammonium oxidation to N2 by heterotrophic bacteria.</title>
        <authorList>
            <person name="Wu M."/>
        </authorList>
    </citation>
    <scope>NUCLEOTIDE SEQUENCE [LARGE SCALE GENOMIC DNA]</scope>
    <source>
        <strain evidence="3 4">HO-1</strain>
    </source>
</reference>
<feature type="domain" description="Amidohydrolase-related" evidence="2">
    <location>
        <begin position="41"/>
        <end position="320"/>
    </location>
</feature>
<keyword evidence="1" id="KW-0456">Lyase</keyword>